<evidence type="ECO:0000313" key="1">
    <source>
        <dbReference type="EMBL" id="KAK3778953.1"/>
    </source>
</evidence>
<dbReference type="EMBL" id="JAWDGP010002890">
    <property type="protein sequence ID" value="KAK3778953.1"/>
    <property type="molecule type" value="Genomic_DNA"/>
</dbReference>
<dbReference type="AlphaFoldDB" id="A0AAE1A105"/>
<comment type="caution">
    <text evidence="1">The sequence shown here is derived from an EMBL/GenBank/DDBJ whole genome shotgun (WGS) entry which is preliminary data.</text>
</comment>
<protein>
    <submittedName>
        <fullName evidence="1">Uncharacterized protein</fullName>
    </submittedName>
</protein>
<dbReference type="Proteomes" id="UP001283361">
    <property type="component" value="Unassembled WGS sequence"/>
</dbReference>
<gene>
    <name evidence="1" type="ORF">RRG08_034216</name>
</gene>
<reference evidence="1" key="1">
    <citation type="journal article" date="2023" name="G3 (Bethesda)">
        <title>A reference genome for the long-term kleptoplast-retaining sea slug Elysia crispata morphotype clarki.</title>
        <authorList>
            <person name="Eastman K.E."/>
            <person name="Pendleton A.L."/>
            <person name="Shaikh M.A."/>
            <person name="Suttiyut T."/>
            <person name="Ogas R."/>
            <person name="Tomko P."/>
            <person name="Gavelis G."/>
            <person name="Widhalm J.R."/>
            <person name="Wisecaver J.H."/>
        </authorList>
    </citation>
    <scope>NUCLEOTIDE SEQUENCE</scope>
    <source>
        <strain evidence="1">ECLA1</strain>
    </source>
</reference>
<keyword evidence="2" id="KW-1185">Reference proteome</keyword>
<organism evidence="1 2">
    <name type="scientific">Elysia crispata</name>
    <name type="common">lettuce slug</name>
    <dbReference type="NCBI Taxonomy" id="231223"/>
    <lineage>
        <taxon>Eukaryota</taxon>
        <taxon>Metazoa</taxon>
        <taxon>Spiralia</taxon>
        <taxon>Lophotrochozoa</taxon>
        <taxon>Mollusca</taxon>
        <taxon>Gastropoda</taxon>
        <taxon>Heterobranchia</taxon>
        <taxon>Euthyneura</taxon>
        <taxon>Panpulmonata</taxon>
        <taxon>Sacoglossa</taxon>
        <taxon>Placobranchoidea</taxon>
        <taxon>Plakobranchidae</taxon>
        <taxon>Elysia</taxon>
    </lineage>
</organism>
<proteinExistence type="predicted"/>
<accession>A0AAE1A105</accession>
<name>A0AAE1A105_9GAST</name>
<sequence length="95" mass="11274">MLAFVLWLPTTGKLDRVIAILVYSNVERWVRDHTRLDDGRSLVKRKLNTLPESCDHFHDCRTLWVWFLKKHSSDYSSRSMAVDFKLSYVANWMIS</sequence>
<evidence type="ECO:0000313" key="2">
    <source>
        <dbReference type="Proteomes" id="UP001283361"/>
    </source>
</evidence>